<dbReference type="Gene3D" id="3.40.630.30">
    <property type="match status" value="1"/>
</dbReference>
<comment type="function">
    <text evidence="9">Catalyzes the first step in the biosynthesis of ornithine lipids, which are phosphorus-free membrane lipids. Catalyzes the 3-hydroxyacyl-acyl carrier protein-dependent acylation of ornithine to form lyso-ornithine lipid (LOL).</text>
</comment>
<evidence type="ECO:0000313" key="12">
    <source>
        <dbReference type="Proteomes" id="UP001477870"/>
    </source>
</evidence>
<gene>
    <name evidence="11" type="ORF">WNY59_14405</name>
</gene>
<evidence type="ECO:0000256" key="2">
    <source>
        <dbReference type="ARBA" id="ARBA00022516"/>
    </source>
</evidence>
<dbReference type="RefSeq" id="WP_342849015.1">
    <property type="nucleotide sequence ID" value="NZ_JBBMQO010000008.1"/>
</dbReference>
<keyword evidence="3" id="KW-0808">Transferase</keyword>
<evidence type="ECO:0000313" key="11">
    <source>
        <dbReference type="EMBL" id="MEM5502780.1"/>
    </source>
</evidence>
<organism evidence="11 12">
    <name type="scientific">Ahrensia kielensis</name>
    <dbReference type="NCBI Taxonomy" id="76980"/>
    <lineage>
        <taxon>Bacteria</taxon>
        <taxon>Pseudomonadati</taxon>
        <taxon>Pseudomonadota</taxon>
        <taxon>Alphaproteobacteria</taxon>
        <taxon>Hyphomicrobiales</taxon>
        <taxon>Ahrensiaceae</taxon>
        <taxon>Ahrensia</taxon>
    </lineage>
</organism>
<evidence type="ECO:0000256" key="5">
    <source>
        <dbReference type="ARBA" id="ARBA00023315"/>
    </source>
</evidence>
<evidence type="ECO:0000256" key="7">
    <source>
        <dbReference type="ARBA" id="ARBA00039058"/>
    </source>
</evidence>
<dbReference type="InterPro" id="IPR052351">
    <property type="entry name" value="Ornithine_N-alpha-AT"/>
</dbReference>
<evidence type="ECO:0000256" key="10">
    <source>
        <dbReference type="ARBA" id="ARBA00047785"/>
    </source>
</evidence>
<keyword evidence="2" id="KW-0444">Lipid biosynthesis</keyword>
<sequence length="287" mass="32300">MNQIIRNLPKQKTQVFEEHKAGNLLGQIGFLHVRLAESKAEIEKAQSIRYDVFYREFGAHASPSCSASGLDQDLFDDHCDHLIVLDTEIVGSSEDQIVGTYRLMRKEHAQSAGGYYSAGEFAIASLMTRHKDRNFLELGRSCVLPKYRSKRTIELLWQGIWAYSQQYKIDVMLGCASFFGTVPARHAEALSFLHHHARTDASWHIAPVPGRHVSMDLMPEEAINMKTALNTLPPLIKGYLRLGAKFGEGAVIDHEFNTIDVMVVLPVENISGRYKAYYGENAERFAA</sequence>
<keyword evidence="4" id="KW-0443">Lipid metabolism</keyword>
<comment type="pathway">
    <text evidence="1">Lipid metabolism.</text>
</comment>
<comment type="similarity">
    <text evidence="6">Belongs to the acetyltransferase family. OlsB subfamily.</text>
</comment>
<evidence type="ECO:0000256" key="8">
    <source>
        <dbReference type="ARBA" id="ARBA00039866"/>
    </source>
</evidence>
<comment type="caution">
    <text evidence="11">The sequence shown here is derived from an EMBL/GenBank/DDBJ whole genome shotgun (WGS) entry which is preliminary data.</text>
</comment>
<protein>
    <recommendedName>
        <fullName evidence="8">L-ornithine N(alpha)-acyltransferase</fullName>
        <ecNumber evidence="7">2.3.2.30</ecNumber>
    </recommendedName>
</protein>
<dbReference type="EC" id="2.3.2.30" evidence="7"/>
<evidence type="ECO:0000256" key="1">
    <source>
        <dbReference type="ARBA" id="ARBA00005189"/>
    </source>
</evidence>
<evidence type="ECO:0000256" key="4">
    <source>
        <dbReference type="ARBA" id="ARBA00023098"/>
    </source>
</evidence>
<dbReference type="SUPFAM" id="SSF55729">
    <property type="entry name" value="Acyl-CoA N-acyltransferases (Nat)"/>
    <property type="match status" value="1"/>
</dbReference>
<dbReference type="Proteomes" id="UP001477870">
    <property type="component" value="Unassembled WGS sequence"/>
</dbReference>
<accession>A0ABU9T9H3</accession>
<keyword evidence="5" id="KW-0012">Acyltransferase</keyword>
<reference evidence="11 12" key="1">
    <citation type="submission" date="2024-03" db="EMBL/GenBank/DDBJ databases">
        <title>Community enrichment and isolation of bacterial strains for fucoidan degradation.</title>
        <authorList>
            <person name="Sichert A."/>
        </authorList>
    </citation>
    <scope>NUCLEOTIDE SEQUENCE [LARGE SCALE GENOMIC DNA]</scope>
    <source>
        <strain evidence="11 12">AS62</strain>
    </source>
</reference>
<dbReference type="PANTHER" id="PTHR37323:SF1">
    <property type="entry name" value="L-ORNITHINE N(ALPHA)-ACYLTRANSFERASE"/>
    <property type="match status" value="1"/>
</dbReference>
<keyword evidence="12" id="KW-1185">Reference proteome</keyword>
<dbReference type="PANTHER" id="PTHR37323">
    <property type="entry name" value="GCN5-RELATED N-ACETYLTRANSFERASE"/>
    <property type="match status" value="1"/>
</dbReference>
<proteinExistence type="inferred from homology"/>
<comment type="catalytic activity">
    <reaction evidence="10">
        <text>a (3R)-hydroxyacyl-[ACP] + L-ornithine = a lyso-ornithine lipid + holo-[ACP] + H(+)</text>
        <dbReference type="Rhea" id="RHEA:20633"/>
        <dbReference type="Rhea" id="RHEA-COMP:9685"/>
        <dbReference type="Rhea" id="RHEA-COMP:9945"/>
        <dbReference type="ChEBI" id="CHEBI:15378"/>
        <dbReference type="ChEBI" id="CHEBI:46911"/>
        <dbReference type="ChEBI" id="CHEBI:64479"/>
        <dbReference type="ChEBI" id="CHEBI:78827"/>
        <dbReference type="ChEBI" id="CHEBI:138482"/>
        <dbReference type="EC" id="2.3.2.30"/>
    </reaction>
    <physiologicalReaction direction="left-to-right" evidence="10">
        <dbReference type="Rhea" id="RHEA:20634"/>
    </physiologicalReaction>
</comment>
<evidence type="ECO:0000256" key="3">
    <source>
        <dbReference type="ARBA" id="ARBA00022679"/>
    </source>
</evidence>
<dbReference type="EMBL" id="JBBMQO010000008">
    <property type="protein sequence ID" value="MEM5502780.1"/>
    <property type="molecule type" value="Genomic_DNA"/>
</dbReference>
<dbReference type="InterPro" id="IPR016181">
    <property type="entry name" value="Acyl_CoA_acyltransferase"/>
</dbReference>
<evidence type="ECO:0000256" key="6">
    <source>
        <dbReference type="ARBA" id="ARBA00038095"/>
    </source>
</evidence>
<dbReference type="Pfam" id="PF13444">
    <property type="entry name" value="Acetyltransf_5"/>
    <property type="match status" value="1"/>
</dbReference>
<name>A0ABU9T9H3_9HYPH</name>
<evidence type="ECO:0000256" key="9">
    <source>
        <dbReference type="ARBA" id="ARBA00045724"/>
    </source>
</evidence>